<feature type="signal peptide" evidence="1">
    <location>
        <begin position="1"/>
        <end position="17"/>
    </location>
</feature>
<feature type="chain" id="PRO_5043527904" description="DUF19 domain-containing protein" evidence="1">
    <location>
        <begin position="18"/>
        <end position="219"/>
    </location>
</feature>
<protein>
    <recommendedName>
        <fullName evidence="4">DUF19 domain-containing protein</fullName>
    </recommendedName>
</protein>
<organism evidence="2 3">
    <name type="scientific">Larinioides sclopetarius</name>
    <dbReference type="NCBI Taxonomy" id="280406"/>
    <lineage>
        <taxon>Eukaryota</taxon>
        <taxon>Metazoa</taxon>
        <taxon>Ecdysozoa</taxon>
        <taxon>Arthropoda</taxon>
        <taxon>Chelicerata</taxon>
        <taxon>Arachnida</taxon>
        <taxon>Araneae</taxon>
        <taxon>Araneomorphae</taxon>
        <taxon>Entelegynae</taxon>
        <taxon>Araneoidea</taxon>
        <taxon>Araneidae</taxon>
        <taxon>Larinioides</taxon>
    </lineage>
</organism>
<sequence length="219" mass="24279">MILLLLTFLAFSKASLGDVICEGEPFETCPRPTLFTTVPVSKTEYDELCPDLRDYIACLGRLETNCTTKFFTSPEDYTNVLTAFSEFCEDGSLLNIIFTENLKCLNESLGSDICRVQANAAASTFEDLTSVVTDTEVEIPYIGSPCLYESFLTACIADEISKNCGSLVKDASLEMVQRSYLIQEACSVEEVTNILENGDLVLLTPSYQQILDDVLERME</sequence>
<proteinExistence type="predicted"/>
<evidence type="ECO:0000313" key="3">
    <source>
        <dbReference type="Proteomes" id="UP001497382"/>
    </source>
</evidence>
<reference evidence="2 3" key="1">
    <citation type="submission" date="2024-04" db="EMBL/GenBank/DDBJ databases">
        <authorList>
            <person name="Rising A."/>
            <person name="Reimegard J."/>
            <person name="Sonavane S."/>
            <person name="Akerstrom W."/>
            <person name="Nylinder S."/>
            <person name="Hedman E."/>
            <person name="Kallberg Y."/>
        </authorList>
    </citation>
    <scope>NUCLEOTIDE SEQUENCE [LARGE SCALE GENOMIC DNA]</scope>
</reference>
<dbReference type="EMBL" id="CAXIEN010000410">
    <property type="protein sequence ID" value="CAL1297003.1"/>
    <property type="molecule type" value="Genomic_DNA"/>
</dbReference>
<gene>
    <name evidence="2" type="ORF">LARSCL_LOCUS20045</name>
</gene>
<evidence type="ECO:0008006" key="4">
    <source>
        <dbReference type="Google" id="ProtNLM"/>
    </source>
</evidence>
<keyword evidence="1" id="KW-0732">Signal</keyword>
<comment type="caution">
    <text evidence="2">The sequence shown here is derived from an EMBL/GenBank/DDBJ whole genome shotgun (WGS) entry which is preliminary data.</text>
</comment>
<evidence type="ECO:0000256" key="1">
    <source>
        <dbReference type="SAM" id="SignalP"/>
    </source>
</evidence>
<dbReference type="AlphaFoldDB" id="A0AAV2BNN9"/>
<name>A0AAV2BNN9_9ARAC</name>
<dbReference type="Proteomes" id="UP001497382">
    <property type="component" value="Unassembled WGS sequence"/>
</dbReference>
<accession>A0AAV2BNN9</accession>
<keyword evidence="3" id="KW-1185">Reference proteome</keyword>
<evidence type="ECO:0000313" key="2">
    <source>
        <dbReference type="EMBL" id="CAL1297003.1"/>
    </source>
</evidence>